<dbReference type="OrthoDB" id="1699974at2759"/>
<reference evidence="1" key="1">
    <citation type="submission" date="2019-08" db="EMBL/GenBank/DDBJ databases">
        <authorList>
            <person name="Liu F."/>
        </authorList>
    </citation>
    <scope>NUCLEOTIDE SEQUENCE [LARGE SCALE GENOMIC DNA]</scope>
    <source>
        <strain evidence="1">PA1801</strain>
        <tissue evidence="1">Leaf</tissue>
    </source>
</reference>
<comment type="caution">
    <text evidence="1">The sequence shown here is derived from an EMBL/GenBank/DDBJ whole genome shotgun (WGS) entry which is preliminary data.</text>
</comment>
<protein>
    <submittedName>
        <fullName evidence="1">DDE_4 domain-containing protein</fullName>
    </submittedName>
</protein>
<keyword evidence="2" id="KW-1185">Reference proteome</keyword>
<organism evidence="1 2">
    <name type="scientific">Gossypium australe</name>
    <dbReference type="NCBI Taxonomy" id="47621"/>
    <lineage>
        <taxon>Eukaryota</taxon>
        <taxon>Viridiplantae</taxon>
        <taxon>Streptophyta</taxon>
        <taxon>Embryophyta</taxon>
        <taxon>Tracheophyta</taxon>
        <taxon>Spermatophyta</taxon>
        <taxon>Magnoliopsida</taxon>
        <taxon>eudicotyledons</taxon>
        <taxon>Gunneridae</taxon>
        <taxon>Pentapetalae</taxon>
        <taxon>rosids</taxon>
        <taxon>malvids</taxon>
        <taxon>Malvales</taxon>
        <taxon>Malvaceae</taxon>
        <taxon>Malvoideae</taxon>
        <taxon>Gossypium</taxon>
    </lineage>
</organism>
<gene>
    <name evidence="1" type="ORF">EPI10_030820</name>
</gene>
<accession>A0A5B6X1K6</accession>
<dbReference type="EMBL" id="SMMG02000001">
    <property type="protein sequence ID" value="KAA3486962.1"/>
    <property type="molecule type" value="Genomic_DNA"/>
</dbReference>
<dbReference type="Proteomes" id="UP000325315">
    <property type="component" value="Unassembled WGS sequence"/>
</dbReference>
<name>A0A5B6X1K6_9ROSI</name>
<sequence length="73" mass="8526">MLLGWEGPIFDGRVLQDDLSRRNGLKVPTGCYYLVDTGYTHLEGFLAPFRGQRYHLNEWRCGYQPAMLEELFN</sequence>
<dbReference type="AlphaFoldDB" id="A0A5B6X1K6"/>
<evidence type="ECO:0000313" key="1">
    <source>
        <dbReference type="EMBL" id="KAA3486962.1"/>
    </source>
</evidence>
<evidence type="ECO:0000313" key="2">
    <source>
        <dbReference type="Proteomes" id="UP000325315"/>
    </source>
</evidence>
<proteinExistence type="predicted"/>